<proteinExistence type="predicted"/>
<dbReference type="InterPro" id="IPR057166">
    <property type="entry name" value="DUF7844"/>
</dbReference>
<name>A0A7W3YU63_9GAMM</name>
<sequence>MNVLAGRHWPRVVFVLALLWAPQAVALELRLDPTGLDATQQAQARALVTQVQARLPATWQADPRRLPLRFDPALPAGVVGHHRAGQLWLAPSVLGQPPDAAGRDPAQAALIHEIAHALDRDGGRWSSDREFRRLAGWDRLGSHNAYTLRSPDRYEHHSPAESFAVNLEWFLLDPRYACRRPLLARWFGERFGPPPAQPACAAAQPWLAASVGQGQMQVEWIDPARVYAVDYLLADSGGPPMSRFGHSMVRLVICAEGRPLGERCRMDLAEHRVLSFRAFVDDVQVSSWRGLTGGYPSRLFLLPLTSVIDEYNRVELRDLRAWPLALDRQQIADLLASAAGLHWRYDGAYSFIGNNCAVETGRLLDTAFDPAGGSHYRNTFPRGVLRQLLADGLAAPQAFDDPAAATAQGRLFVSARQEYRLLLARLHAAGQVPALPLERWLDAPARMRGTIPAEPTLEQAAAWLVLEQAALRRRQLRALQALRPQLADTPALAGAVAGWLGWLQRLDAPGRLPVTGYGLPQAQELAQAPLAELLAQGPAHWQQLQQQAEAALPAAQREQLQRSRERVAQLSQQVRVLAAAGAR</sequence>
<gene>
    <name evidence="3" type="ORF">H4O09_06315</name>
</gene>
<organism evidence="3 4">
    <name type="scientific">Stenotrophomonas koreensis</name>
    <dbReference type="NCBI Taxonomy" id="266128"/>
    <lineage>
        <taxon>Bacteria</taxon>
        <taxon>Pseudomonadati</taxon>
        <taxon>Pseudomonadota</taxon>
        <taxon>Gammaproteobacteria</taxon>
        <taxon>Lysobacterales</taxon>
        <taxon>Lysobacteraceae</taxon>
        <taxon>Stenotrophomonas</taxon>
    </lineage>
</organism>
<evidence type="ECO:0000313" key="3">
    <source>
        <dbReference type="EMBL" id="MBB1116671.1"/>
    </source>
</evidence>
<dbReference type="AlphaFoldDB" id="A0A7W3YU63"/>
<dbReference type="InterPro" id="IPR025178">
    <property type="entry name" value="Lnb_N"/>
</dbReference>
<evidence type="ECO:0000313" key="4">
    <source>
        <dbReference type="Proteomes" id="UP000550609"/>
    </source>
</evidence>
<reference evidence="3 4" key="1">
    <citation type="submission" date="2020-08" db="EMBL/GenBank/DDBJ databases">
        <title>Stenotrophomonas sp. W1S232.</title>
        <authorList>
            <person name="Deng Y."/>
        </authorList>
    </citation>
    <scope>NUCLEOTIDE SEQUENCE [LARGE SCALE GENOMIC DNA]</scope>
    <source>
        <strain evidence="3 4">W1S232</strain>
    </source>
</reference>
<evidence type="ECO:0000259" key="1">
    <source>
        <dbReference type="Pfam" id="PF13387"/>
    </source>
</evidence>
<comment type="caution">
    <text evidence="3">The sequence shown here is derived from an EMBL/GenBank/DDBJ whole genome shotgun (WGS) entry which is preliminary data.</text>
</comment>
<dbReference type="Pfam" id="PF13387">
    <property type="entry name" value="Lnb_N"/>
    <property type="match status" value="1"/>
</dbReference>
<feature type="domain" description="Lnb N-terminal periplasmic" evidence="1">
    <location>
        <begin position="221"/>
        <end position="370"/>
    </location>
</feature>
<dbReference type="Pfam" id="PF25226">
    <property type="entry name" value="DUF7844"/>
    <property type="match status" value="1"/>
</dbReference>
<dbReference type="Proteomes" id="UP000550609">
    <property type="component" value="Unassembled WGS sequence"/>
</dbReference>
<protein>
    <submittedName>
        <fullName evidence="3">DUF4105 domain-containing protein</fullName>
    </submittedName>
</protein>
<feature type="domain" description="DUF7844" evidence="2">
    <location>
        <begin position="126"/>
        <end position="199"/>
    </location>
</feature>
<dbReference type="EMBL" id="JACIUV010000003">
    <property type="protein sequence ID" value="MBB1116671.1"/>
    <property type="molecule type" value="Genomic_DNA"/>
</dbReference>
<evidence type="ECO:0000259" key="2">
    <source>
        <dbReference type="Pfam" id="PF25226"/>
    </source>
</evidence>
<accession>A0A7W3YU63</accession>